<evidence type="ECO:0000256" key="1">
    <source>
        <dbReference type="SAM" id="MobiDB-lite"/>
    </source>
</evidence>
<name>A0A836H407_9TRYP</name>
<dbReference type="AlphaFoldDB" id="A0A836H407"/>
<evidence type="ECO:0000313" key="3">
    <source>
        <dbReference type="Proteomes" id="UP000674143"/>
    </source>
</evidence>
<gene>
    <name evidence="2" type="ORF">LSCM4_04412</name>
</gene>
<feature type="region of interest" description="Disordered" evidence="1">
    <location>
        <begin position="789"/>
        <end position="835"/>
    </location>
</feature>
<organism evidence="2 3">
    <name type="scientific">Leishmania orientalis</name>
    <dbReference type="NCBI Taxonomy" id="2249476"/>
    <lineage>
        <taxon>Eukaryota</taxon>
        <taxon>Discoba</taxon>
        <taxon>Euglenozoa</taxon>
        <taxon>Kinetoplastea</taxon>
        <taxon>Metakinetoplastina</taxon>
        <taxon>Trypanosomatida</taxon>
        <taxon>Trypanosomatidae</taxon>
        <taxon>Leishmaniinae</taxon>
        <taxon>Leishmania</taxon>
    </lineage>
</organism>
<keyword evidence="3" id="KW-1185">Reference proteome</keyword>
<reference evidence="2 3" key="1">
    <citation type="submission" date="2021-02" db="EMBL/GenBank/DDBJ databases">
        <title>Leishmania (Mundinia) orientalis Genome sequencing and assembly.</title>
        <authorList>
            <person name="Almutairi H."/>
            <person name="Gatherer D."/>
        </authorList>
    </citation>
    <scope>NUCLEOTIDE SEQUENCE [LARGE SCALE GENOMIC DNA]</scope>
    <source>
        <strain evidence="2">LSCM4</strain>
    </source>
</reference>
<dbReference type="GeneID" id="92360331"/>
<proteinExistence type="predicted"/>
<protein>
    <submittedName>
        <fullName evidence="2">Uncharacterized protein</fullName>
    </submittedName>
</protein>
<dbReference type="KEGG" id="loi:92360331"/>
<evidence type="ECO:0000313" key="2">
    <source>
        <dbReference type="EMBL" id="KAG5477195.1"/>
    </source>
</evidence>
<feature type="compositionally biased region" description="Low complexity" evidence="1">
    <location>
        <begin position="818"/>
        <end position="827"/>
    </location>
</feature>
<comment type="caution">
    <text evidence="2">The sequence shown here is derived from an EMBL/GenBank/DDBJ whole genome shotgun (WGS) entry which is preliminary data.</text>
</comment>
<accession>A0A836H407</accession>
<dbReference type="RefSeq" id="XP_067062606.1">
    <property type="nucleotide sequence ID" value="XM_067206397.1"/>
</dbReference>
<sequence length="1067" mass="113184">MSSAAAAQLQRLLDGYVSASLEDCERKLVPNGSRANARGSHALALDAAEVVGYLPFFLSALNAAGGSTASRRVQNLDAAQGFMGENGRITVPTADRTRASDALSSFILYLSDVVERHLHAFMLAVSVGPSFTTLRSAVELRHGDASGESSNPERCARDCRASEHGHRGGGGPCVNFIAWVALEAYRLLARDAESRQRERRSAGGATSADAGVRTDAYVRWECEVGERVSAALTALQELRTTRSGWSDSSWYHVLRAVSPAADAQLDDVFATNPHFFYLFMCNELLPDIQQLLHRCDELNCYTLPLVRLRQALRSTATTVLDDDLQPTHLTPSLSTTFWADAVSLLCCESAASASLGVAETTGRNDGDFIPAVATPVQTSVFVAAAVASSLAVPLLRPACLWIDRFASLTSTAGAHSHSHVVPDERSRAQAVMHVMDVCMRSAQMVPFPMCDGCDADMPLSFGSCEVAGEWLIPSTSSPLQVRTMPFFGLRRQRRAVVLPGLAIAATRIHSLAAAYSGKASAADAASPDVSAPAGTCVWSPAGALGQATWTEAQLSSAAVAPCCDDNNAPFTSVSAVPKSRLVPVELLLLFEDVPSDAAALACLRAAVDAEVREGWVLLAVQASVPKATQQCVEATWGTDTRPVLLLSAVGRWGLQQLALRFNVQPNTSASDVCCLRGVRRRSCSDSGAGRTLERRGCGVAALPLRGQQYAPSSSLSANYWARHQQLVKGYSRRTRYAAAFVEVREHYLFVVGECTDVVGPDISNAFAGTKSERTAGAVADPAAAAVSSAPPAALQLQPSPPTLSPSAASMFFRDDSESSSSETSNSSLPCTPSSGSTFSDTTMVAAIAAGGAGEGVMQGWYGDPAVPPIPFVVSSVLVGAATRGAQQELVYTIGYHWRLLLHQLVLPEPLCCRVPTSGERGATAMAIRKLDSLLQPPRLNGFVSASPSGAPKMYTPEELRALSALRDALLSYELLSLQHGPEGRTLDESWRVLQKYRESSTNPDEGCVEAPTESWLAVQSAFLALADCLDELCLTVVLGGGGGGDASKSSGESRDSASRDLYFFPVI</sequence>
<dbReference type="EMBL" id="JAFHLR010000025">
    <property type="protein sequence ID" value="KAG5477195.1"/>
    <property type="molecule type" value="Genomic_DNA"/>
</dbReference>
<dbReference type="Proteomes" id="UP000674143">
    <property type="component" value="Chromosome 25"/>
</dbReference>